<keyword evidence="2" id="KW-1185">Reference proteome</keyword>
<dbReference type="Proteomes" id="UP000492821">
    <property type="component" value="Unassembled WGS sequence"/>
</dbReference>
<dbReference type="WBParaSite" id="Pan_g13551.t1">
    <property type="protein sequence ID" value="Pan_g13551.t1"/>
    <property type="gene ID" value="Pan_g13551"/>
</dbReference>
<evidence type="ECO:0000313" key="2">
    <source>
        <dbReference type="Proteomes" id="UP000492821"/>
    </source>
</evidence>
<dbReference type="AlphaFoldDB" id="A0A7E4UW53"/>
<proteinExistence type="predicted"/>
<name>A0A7E4UW53_PANRE</name>
<keyword evidence="1" id="KW-1133">Transmembrane helix</keyword>
<sequence>MLNYGMCAPGYFDHRDTISVYPIFTAFSLFVKVFVTYIAPGFSLTCYVKVAIALHIDLNDRYWTLFGFVVAGGIISRTGTGFGGREFDAVTTMLFLDFIRVEKCFVGGLGLGHDSFWVGDGRVEDGVVVEAVALDVIDFDLEILGFC</sequence>
<protein>
    <submittedName>
        <fullName evidence="3">Transmembrane protein</fullName>
    </submittedName>
</protein>
<keyword evidence="1" id="KW-0472">Membrane</keyword>
<reference evidence="2" key="1">
    <citation type="journal article" date="2013" name="Genetics">
        <title>The draft genome and transcriptome of Panagrellus redivivus are shaped by the harsh demands of a free-living lifestyle.</title>
        <authorList>
            <person name="Srinivasan J."/>
            <person name="Dillman A.R."/>
            <person name="Macchietto M.G."/>
            <person name="Heikkinen L."/>
            <person name="Lakso M."/>
            <person name="Fracchia K.M."/>
            <person name="Antoshechkin I."/>
            <person name="Mortazavi A."/>
            <person name="Wong G."/>
            <person name="Sternberg P.W."/>
        </authorList>
    </citation>
    <scope>NUCLEOTIDE SEQUENCE [LARGE SCALE GENOMIC DNA]</scope>
    <source>
        <strain evidence="2">MT8872</strain>
    </source>
</reference>
<reference evidence="3" key="2">
    <citation type="submission" date="2020-10" db="UniProtKB">
        <authorList>
            <consortium name="WormBaseParasite"/>
        </authorList>
    </citation>
    <scope>IDENTIFICATION</scope>
</reference>
<evidence type="ECO:0000256" key="1">
    <source>
        <dbReference type="SAM" id="Phobius"/>
    </source>
</evidence>
<accession>A0A7E4UW53</accession>
<evidence type="ECO:0000313" key="3">
    <source>
        <dbReference type="WBParaSite" id="Pan_g13551.t1"/>
    </source>
</evidence>
<keyword evidence="1" id="KW-0812">Transmembrane</keyword>
<organism evidence="2 3">
    <name type="scientific">Panagrellus redivivus</name>
    <name type="common">Microworm</name>
    <dbReference type="NCBI Taxonomy" id="6233"/>
    <lineage>
        <taxon>Eukaryota</taxon>
        <taxon>Metazoa</taxon>
        <taxon>Ecdysozoa</taxon>
        <taxon>Nematoda</taxon>
        <taxon>Chromadorea</taxon>
        <taxon>Rhabditida</taxon>
        <taxon>Tylenchina</taxon>
        <taxon>Panagrolaimomorpha</taxon>
        <taxon>Panagrolaimoidea</taxon>
        <taxon>Panagrolaimidae</taxon>
        <taxon>Panagrellus</taxon>
    </lineage>
</organism>
<feature type="transmembrane region" description="Helical" evidence="1">
    <location>
        <begin position="20"/>
        <end position="39"/>
    </location>
</feature>